<sequence length="175" mass="19786">MHFFPSLLLLAVLTTTAVFSQTPLPNVRTDTINVFPAQRALKGVWEWSKGNEKLTFYIDTDVVTHAGNIRVEHLFGNHVYERDGKRIDPLRGVSDKPTGKDFTIIMGPSRPEPDTRMYSGSVREESLGKSSEMTIDYDPILKIMKVQLSDQRGIFLSKPIEGHVLPVSFELKKIK</sequence>
<dbReference type="EMBL" id="FNGS01000004">
    <property type="protein sequence ID" value="SDL97152.1"/>
    <property type="molecule type" value="Genomic_DNA"/>
</dbReference>
<accession>A0A1G9PE59</accession>
<dbReference type="Proteomes" id="UP000198901">
    <property type="component" value="Unassembled WGS sequence"/>
</dbReference>
<dbReference type="AlphaFoldDB" id="A0A1G9PE59"/>
<feature type="chain" id="PRO_5011495646" evidence="1">
    <location>
        <begin position="21"/>
        <end position="175"/>
    </location>
</feature>
<organism evidence="2 3">
    <name type="scientific">Siphonobacter aquaeclarae</name>
    <dbReference type="NCBI Taxonomy" id="563176"/>
    <lineage>
        <taxon>Bacteria</taxon>
        <taxon>Pseudomonadati</taxon>
        <taxon>Bacteroidota</taxon>
        <taxon>Cytophagia</taxon>
        <taxon>Cytophagales</taxon>
        <taxon>Cytophagaceae</taxon>
        <taxon>Siphonobacter</taxon>
    </lineage>
</organism>
<evidence type="ECO:0000256" key="1">
    <source>
        <dbReference type="SAM" id="SignalP"/>
    </source>
</evidence>
<evidence type="ECO:0000313" key="3">
    <source>
        <dbReference type="Proteomes" id="UP000198901"/>
    </source>
</evidence>
<keyword evidence="3" id="KW-1185">Reference proteome</keyword>
<protein>
    <submittedName>
        <fullName evidence="2">Uncharacterized protein</fullName>
    </submittedName>
</protein>
<name>A0A1G9PE59_9BACT</name>
<feature type="signal peptide" evidence="1">
    <location>
        <begin position="1"/>
        <end position="20"/>
    </location>
</feature>
<reference evidence="2 3" key="1">
    <citation type="submission" date="2016-10" db="EMBL/GenBank/DDBJ databases">
        <authorList>
            <person name="de Groot N.N."/>
        </authorList>
    </citation>
    <scope>NUCLEOTIDE SEQUENCE [LARGE SCALE GENOMIC DNA]</scope>
    <source>
        <strain evidence="2 3">DSM 21668</strain>
    </source>
</reference>
<keyword evidence="1" id="KW-0732">Signal</keyword>
<evidence type="ECO:0000313" key="2">
    <source>
        <dbReference type="EMBL" id="SDL97152.1"/>
    </source>
</evidence>
<proteinExistence type="predicted"/>
<dbReference type="RefSeq" id="WP_093201594.1">
    <property type="nucleotide sequence ID" value="NZ_FNGS01000004.1"/>
</dbReference>
<gene>
    <name evidence="2" type="ORF">SAMN04488090_2146</name>
</gene>